<feature type="domain" description="SH3b" evidence="1">
    <location>
        <begin position="57"/>
        <end position="121"/>
    </location>
</feature>
<dbReference type="RefSeq" id="WP_090879142.1">
    <property type="nucleotide sequence ID" value="NZ_FMXQ01000009.1"/>
</dbReference>
<protein>
    <submittedName>
        <fullName evidence="2">SH3-like domain-containing protein</fullName>
    </submittedName>
</protein>
<dbReference type="InterPro" id="IPR010466">
    <property type="entry name" value="DUF1058"/>
</dbReference>
<sequence length="192" mass="20605">MQGVFGKRSLLGGKTRKIWILAALAGFVLVAQPSTGPQAAPAAAPGAQIGPSGLPVPRFVSLKASRVNVRVGPGEDYKIAWVFVKPGLPIEVVQEYDNWRRVRDADGTMGWIFQSLLSGKRTAVVAPWAGGDPRPIHSSAAPSSTITAYLEPGVMGEIDRCQQGFCKISGSGFSGWIDREQLWGVYPDEEIK</sequence>
<gene>
    <name evidence="2" type="ORF">SAMN02982931_03947</name>
</gene>
<evidence type="ECO:0000313" key="3">
    <source>
        <dbReference type="Proteomes" id="UP000199071"/>
    </source>
</evidence>
<dbReference type="STRING" id="665467.SAMN02982931_03947"/>
<dbReference type="AlphaFoldDB" id="A0A1G6DZD0"/>
<dbReference type="SMART" id="SM00287">
    <property type="entry name" value="SH3b"/>
    <property type="match status" value="1"/>
</dbReference>
<reference evidence="2 3" key="1">
    <citation type="submission" date="2016-10" db="EMBL/GenBank/DDBJ databases">
        <authorList>
            <person name="de Groot N.N."/>
        </authorList>
    </citation>
    <scope>NUCLEOTIDE SEQUENCE [LARGE SCALE GENOMIC DNA]</scope>
    <source>
        <strain evidence="2 3">ATCC 35022</strain>
    </source>
</reference>
<name>A0A1G6DZD0_9HYPH</name>
<dbReference type="Gene3D" id="2.30.30.40">
    <property type="entry name" value="SH3 Domains"/>
    <property type="match status" value="1"/>
</dbReference>
<proteinExistence type="predicted"/>
<dbReference type="EMBL" id="FMXQ01000009">
    <property type="protein sequence ID" value="SDB50559.1"/>
    <property type="molecule type" value="Genomic_DNA"/>
</dbReference>
<dbReference type="Pfam" id="PF06347">
    <property type="entry name" value="SH3_4"/>
    <property type="match status" value="2"/>
</dbReference>
<keyword evidence="3" id="KW-1185">Reference proteome</keyword>
<dbReference type="Proteomes" id="UP000199071">
    <property type="component" value="Unassembled WGS sequence"/>
</dbReference>
<accession>A0A1G6DZD0</accession>
<dbReference type="InterPro" id="IPR003646">
    <property type="entry name" value="SH3-like_bac-type"/>
</dbReference>
<evidence type="ECO:0000313" key="2">
    <source>
        <dbReference type="EMBL" id="SDB50559.1"/>
    </source>
</evidence>
<organism evidence="2 3">
    <name type="scientific">Bauldia litoralis</name>
    <dbReference type="NCBI Taxonomy" id="665467"/>
    <lineage>
        <taxon>Bacteria</taxon>
        <taxon>Pseudomonadati</taxon>
        <taxon>Pseudomonadota</taxon>
        <taxon>Alphaproteobacteria</taxon>
        <taxon>Hyphomicrobiales</taxon>
        <taxon>Kaistiaceae</taxon>
        <taxon>Bauldia</taxon>
    </lineage>
</organism>
<dbReference type="OrthoDB" id="9810773at2"/>
<evidence type="ECO:0000259" key="1">
    <source>
        <dbReference type="SMART" id="SM00287"/>
    </source>
</evidence>